<sequence length="157" mass="16302">MLHVRFDVVVAQPHAQHHPHPGGLFLLGGQGDEGPQRRVVARPSTTNSAPASTAASTKDVTRSRWAAVTSGPMSQLRRPSPTLSLAIRSAILATSSSPTGSTATTAEMAMHRSPAEPNPADTAASAARSRSASGSTTMWFFSPPSACTRLPLPVPVS</sequence>
<dbReference type="AlphaFoldDB" id="A0A2N3Y3Q8"/>
<feature type="compositionally biased region" description="Low complexity" evidence="1">
    <location>
        <begin position="123"/>
        <end position="135"/>
    </location>
</feature>
<accession>A0A2N3Y3Q8</accession>
<dbReference type="Proteomes" id="UP000233786">
    <property type="component" value="Unassembled WGS sequence"/>
</dbReference>
<organism evidence="2 3">
    <name type="scientific">Saccharopolyspora spinosa</name>
    <dbReference type="NCBI Taxonomy" id="60894"/>
    <lineage>
        <taxon>Bacteria</taxon>
        <taxon>Bacillati</taxon>
        <taxon>Actinomycetota</taxon>
        <taxon>Actinomycetes</taxon>
        <taxon>Pseudonocardiales</taxon>
        <taxon>Pseudonocardiaceae</taxon>
        <taxon>Saccharopolyspora</taxon>
    </lineage>
</organism>
<name>A0A2N3Y3Q8_SACSN</name>
<feature type="region of interest" description="Disordered" evidence="1">
    <location>
        <begin position="95"/>
        <end position="138"/>
    </location>
</feature>
<evidence type="ECO:0000313" key="2">
    <source>
        <dbReference type="EMBL" id="PKW17568.1"/>
    </source>
</evidence>
<gene>
    <name evidence="2" type="ORF">A8926_5546</name>
</gene>
<dbReference type="EMBL" id="PJNB01000001">
    <property type="protein sequence ID" value="PKW17568.1"/>
    <property type="molecule type" value="Genomic_DNA"/>
</dbReference>
<evidence type="ECO:0000256" key="1">
    <source>
        <dbReference type="SAM" id="MobiDB-lite"/>
    </source>
</evidence>
<keyword evidence="3" id="KW-1185">Reference proteome</keyword>
<feature type="region of interest" description="Disordered" evidence="1">
    <location>
        <begin position="13"/>
        <end position="63"/>
    </location>
</feature>
<feature type="compositionally biased region" description="Low complexity" evidence="1">
    <location>
        <begin position="95"/>
        <end position="106"/>
    </location>
</feature>
<proteinExistence type="predicted"/>
<evidence type="ECO:0000313" key="3">
    <source>
        <dbReference type="Proteomes" id="UP000233786"/>
    </source>
</evidence>
<protein>
    <submittedName>
        <fullName evidence="2">Uncharacterized protein</fullName>
    </submittedName>
</protein>
<comment type="caution">
    <text evidence="2">The sequence shown here is derived from an EMBL/GenBank/DDBJ whole genome shotgun (WGS) entry which is preliminary data.</text>
</comment>
<feature type="compositionally biased region" description="Low complexity" evidence="1">
    <location>
        <begin position="43"/>
        <end position="57"/>
    </location>
</feature>
<reference evidence="2" key="1">
    <citation type="submission" date="2017-12" db="EMBL/GenBank/DDBJ databases">
        <title>Sequencing the genomes of 1000 Actinobacteria strains.</title>
        <authorList>
            <person name="Klenk H.-P."/>
        </authorList>
    </citation>
    <scope>NUCLEOTIDE SEQUENCE [LARGE SCALE GENOMIC DNA]</scope>
    <source>
        <strain evidence="2">DSM 44228</strain>
    </source>
</reference>